<evidence type="ECO:0000313" key="1">
    <source>
        <dbReference type="EMBL" id="CAG7822454.1"/>
    </source>
</evidence>
<dbReference type="PANTHER" id="PTHR47331:SF1">
    <property type="entry name" value="GAG-LIKE PROTEIN"/>
    <property type="match status" value="1"/>
</dbReference>
<evidence type="ECO:0008006" key="3">
    <source>
        <dbReference type="Google" id="ProtNLM"/>
    </source>
</evidence>
<dbReference type="InterPro" id="IPR008042">
    <property type="entry name" value="Retrotrans_Pao"/>
</dbReference>
<comment type="caution">
    <text evidence="1">The sequence shown here is derived from an EMBL/GenBank/DDBJ whole genome shotgun (WGS) entry which is preliminary data.</text>
</comment>
<accession>A0A8J2LGR7</accession>
<dbReference type="OrthoDB" id="8052806at2759"/>
<dbReference type="PANTHER" id="PTHR47331">
    <property type="entry name" value="PHD-TYPE DOMAIN-CONTAINING PROTEIN"/>
    <property type="match status" value="1"/>
</dbReference>
<evidence type="ECO:0000313" key="2">
    <source>
        <dbReference type="Proteomes" id="UP000708208"/>
    </source>
</evidence>
<dbReference type="AlphaFoldDB" id="A0A8J2LGR7"/>
<sequence>MILRGQDSEPIAQESVFGWLVAGGEIKQKQQLTCYNLTTSSLDTELRKFWELESTVEATKALTVEERTCESHFESTTTRLEDGSYQVRLPFKENKPSLGDSKRQALSRFYNLETKLERNPQQKCLYVSFMDDMIRSGYLEESNEASDKCTDDSNFLPHHGVLKMSSSTTKLRVVFDGSAKSTSGYSLNDQLLTGPELQDDIFSILVRSRIWLVVMSADVKQMYLQVHLHPGDRKMLKLFWRPKPTEPLKVYQLTRVTFGLAPSSYQAKKEEAIKLQQKLTELAEKAKFSLRKWTSSDPTVLAAIPEHAREMQGDLDMDNGDTVKALGLVWSSTEDCFRMSSQQPKAQKVTKRTILSEIARIFDHLGFLSPVTVRAKLLMQRLYKAESKWDEAPPKDMIEDWEAYQDDVQMLQQLSIPRSISIQHATRYELHTFTDASEKAFAAATYMRVISPSSIQVRLVASKSRVAPLKPMEIPRLEL</sequence>
<gene>
    <name evidence="1" type="ORF">AFUS01_LOCUS32726</name>
</gene>
<dbReference type="Proteomes" id="UP000708208">
    <property type="component" value="Unassembled WGS sequence"/>
</dbReference>
<reference evidence="1" key="1">
    <citation type="submission" date="2021-06" db="EMBL/GenBank/DDBJ databases">
        <authorList>
            <person name="Hodson N. C."/>
            <person name="Mongue J. A."/>
            <person name="Jaron S. K."/>
        </authorList>
    </citation>
    <scope>NUCLEOTIDE SEQUENCE</scope>
</reference>
<keyword evidence="2" id="KW-1185">Reference proteome</keyword>
<dbReference type="Pfam" id="PF05380">
    <property type="entry name" value="Peptidase_A17"/>
    <property type="match status" value="1"/>
</dbReference>
<dbReference type="EMBL" id="CAJVCH010526364">
    <property type="protein sequence ID" value="CAG7822454.1"/>
    <property type="molecule type" value="Genomic_DNA"/>
</dbReference>
<proteinExistence type="predicted"/>
<name>A0A8J2LGR7_9HEXA</name>
<organism evidence="1 2">
    <name type="scientific">Allacma fusca</name>
    <dbReference type="NCBI Taxonomy" id="39272"/>
    <lineage>
        <taxon>Eukaryota</taxon>
        <taxon>Metazoa</taxon>
        <taxon>Ecdysozoa</taxon>
        <taxon>Arthropoda</taxon>
        <taxon>Hexapoda</taxon>
        <taxon>Collembola</taxon>
        <taxon>Symphypleona</taxon>
        <taxon>Sminthuridae</taxon>
        <taxon>Allacma</taxon>
    </lineage>
</organism>
<protein>
    <recommendedName>
        <fullName evidence="3">Peptidase aspartic putative domain-containing protein</fullName>
    </recommendedName>
</protein>